<name>A0A835D0Q6_TETSI</name>
<dbReference type="Pfam" id="PF17781">
    <property type="entry name" value="RPN1_RPN2_N"/>
    <property type="match status" value="1"/>
</dbReference>
<feature type="domain" description="RPN1 N-terminal" evidence="2">
    <location>
        <begin position="73"/>
        <end position="189"/>
    </location>
</feature>
<dbReference type="InterPro" id="IPR040892">
    <property type="entry name" value="RPN1_N"/>
</dbReference>
<gene>
    <name evidence="3" type="ORF">HHK36_028579</name>
</gene>
<evidence type="ECO:0000259" key="2">
    <source>
        <dbReference type="Pfam" id="PF17781"/>
    </source>
</evidence>
<comment type="caution">
    <text evidence="3">The sequence shown here is derived from an EMBL/GenBank/DDBJ whole genome shotgun (WGS) entry which is preliminary data.</text>
</comment>
<dbReference type="EMBL" id="JABCRI010000022">
    <property type="protein sequence ID" value="KAF8379150.1"/>
    <property type="molecule type" value="Genomic_DNA"/>
</dbReference>
<dbReference type="AlphaFoldDB" id="A0A835D0Q6"/>
<protein>
    <recommendedName>
        <fullName evidence="2">RPN1 N-terminal domain-containing protein</fullName>
    </recommendedName>
</protein>
<sequence length="380" mass="43436">MTSVPKPLKFLRPHYGTLKAYYETMGDSDMKKYLADILSVLALTMSAEGEWESLKYRLLGSEGDIGSWGHEYVSYLLGPDDMLVLDIAYLIYLKFEGFPSALRIALFLDNMQYVKQVFTTCDDLLRKKQFCYILARHISQFHIAADDEVREALQEIINNTKLSEGYLILARDIEVMEPKSPEDIYKVWLLEHLSFCNPLRQFGWTQDMPVVDEEVQDVVDFGPSSGTLITQLAKAWKEQGIWNAYDDKCEEPSATKEYTLWVRQLVEEDRTGTSASLSGEDATSKAEIANLMEETVSLRDKVVELQGSFVGYDISRLAWMDEAMELRKQMSTLERVNVHFRYVQAPVGSQEAVILSMNADLARLRKILRNLSHVSSKESD</sequence>
<keyword evidence="4" id="KW-1185">Reference proteome</keyword>
<proteinExistence type="predicted"/>
<dbReference type="PANTHER" id="PTHR10943">
    <property type="entry name" value="26S PROTEASOME NON-ATPASE REGULATORY SUBUNIT"/>
    <property type="match status" value="1"/>
</dbReference>
<dbReference type="GO" id="GO:0005634">
    <property type="term" value="C:nucleus"/>
    <property type="evidence" value="ECO:0007669"/>
    <property type="project" value="TreeGrafter"/>
</dbReference>
<keyword evidence="1" id="KW-0677">Repeat</keyword>
<reference evidence="3 4" key="1">
    <citation type="submission" date="2020-04" db="EMBL/GenBank/DDBJ databases">
        <title>Plant Genome Project.</title>
        <authorList>
            <person name="Zhang R.-G."/>
        </authorList>
    </citation>
    <scope>NUCLEOTIDE SEQUENCE [LARGE SCALE GENOMIC DNA]</scope>
    <source>
        <strain evidence="3">YNK0</strain>
        <tissue evidence="3">Leaf</tissue>
    </source>
</reference>
<accession>A0A835D0Q6</accession>
<evidence type="ECO:0000313" key="4">
    <source>
        <dbReference type="Proteomes" id="UP000655225"/>
    </source>
</evidence>
<dbReference type="GO" id="GO:0008540">
    <property type="term" value="C:proteasome regulatory particle, base subcomplex"/>
    <property type="evidence" value="ECO:0007669"/>
    <property type="project" value="TreeGrafter"/>
</dbReference>
<dbReference type="PANTHER" id="PTHR10943:SF1">
    <property type="entry name" value="26S PROTEASOME NON-ATPASE REGULATORY SUBUNIT 2"/>
    <property type="match status" value="1"/>
</dbReference>
<dbReference type="GO" id="GO:0034515">
    <property type="term" value="C:proteasome storage granule"/>
    <property type="evidence" value="ECO:0007669"/>
    <property type="project" value="TreeGrafter"/>
</dbReference>
<dbReference type="OrthoDB" id="1721204at2759"/>
<organism evidence="3 4">
    <name type="scientific">Tetracentron sinense</name>
    <name type="common">Spur-leaf</name>
    <dbReference type="NCBI Taxonomy" id="13715"/>
    <lineage>
        <taxon>Eukaryota</taxon>
        <taxon>Viridiplantae</taxon>
        <taxon>Streptophyta</taxon>
        <taxon>Embryophyta</taxon>
        <taxon>Tracheophyta</taxon>
        <taxon>Spermatophyta</taxon>
        <taxon>Magnoliopsida</taxon>
        <taxon>Trochodendrales</taxon>
        <taxon>Trochodendraceae</taxon>
        <taxon>Tetracentron</taxon>
    </lineage>
</organism>
<evidence type="ECO:0000313" key="3">
    <source>
        <dbReference type="EMBL" id="KAF8379150.1"/>
    </source>
</evidence>
<dbReference type="GO" id="GO:0043161">
    <property type="term" value="P:proteasome-mediated ubiquitin-dependent protein catabolic process"/>
    <property type="evidence" value="ECO:0007669"/>
    <property type="project" value="TreeGrafter"/>
</dbReference>
<evidence type="ECO:0000256" key="1">
    <source>
        <dbReference type="ARBA" id="ARBA00022737"/>
    </source>
</evidence>
<dbReference type="Proteomes" id="UP000655225">
    <property type="component" value="Unassembled WGS sequence"/>
</dbReference>